<evidence type="ECO:0000259" key="4">
    <source>
        <dbReference type="PROSITE" id="PS50995"/>
    </source>
</evidence>
<evidence type="ECO:0000256" key="2">
    <source>
        <dbReference type="ARBA" id="ARBA00023125"/>
    </source>
</evidence>
<dbReference type="InterPro" id="IPR039422">
    <property type="entry name" value="MarR/SlyA-like"/>
</dbReference>
<evidence type="ECO:0000256" key="1">
    <source>
        <dbReference type="ARBA" id="ARBA00023015"/>
    </source>
</evidence>
<dbReference type="RefSeq" id="WP_189907493.1">
    <property type="nucleotide sequence ID" value="NZ_BNBC01000058.1"/>
</dbReference>
<dbReference type="Proteomes" id="UP000641386">
    <property type="component" value="Unassembled WGS sequence"/>
</dbReference>
<proteinExistence type="predicted"/>
<keyword evidence="6" id="KW-1185">Reference proteome</keyword>
<evidence type="ECO:0000313" key="5">
    <source>
        <dbReference type="EMBL" id="GHF10362.1"/>
    </source>
</evidence>
<organism evidence="5 6">
    <name type="scientific">Streptomyces spiralis</name>
    <dbReference type="NCBI Taxonomy" id="66376"/>
    <lineage>
        <taxon>Bacteria</taxon>
        <taxon>Bacillati</taxon>
        <taxon>Actinomycetota</taxon>
        <taxon>Actinomycetes</taxon>
        <taxon>Kitasatosporales</taxon>
        <taxon>Streptomycetaceae</taxon>
        <taxon>Streptomyces</taxon>
    </lineage>
</organism>
<evidence type="ECO:0000256" key="3">
    <source>
        <dbReference type="ARBA" id="ARBA00023163"/>
    </source>
</evidence>
<evidence type="ECO:0000313" key="6">
    <source>
        <dbReference type="Proteomes" id="UP000641386"/>
    </source>
</evidence>
<reference evidence="5" key="2">
    <citation type="submission" date="2020-09" db="EMBL/GenBank/DDBJ databases">
        <authorList>
            <person name="Sun Q."/>
            <person name="Ohkuma M."/>
        </authorList>
    </citation>
    <scope>NUCLEOTIDE SEQUENCE</scope>
    <source>
        <strain evidence="5">JCM 3302</strain>
    </source>
</reference>
<dbReference type="PRINTS" id="PR00598">
    <property type="entry name" value="HTHMARR"/>
</dbReference>
<comment type="caution">
    <text evidence="5">The sequence shown here is derived from an EMBL/GenBank/DDBJ whole genome shotgun (WGS) entry which is preliminary data.</text>
</comment>
<dbReference type="Gene3D" id="1.10.10.10">
    <property type="entry name" value="Winged helix-like DNA-binding domain superfamily/Winged helix DNA-binding domain"/>
    <property type="match status" value="1"/>
</dbReference>
<dbReference type="GO" id="GO:0003677">
    <property type="term" value="F:DNA binding"/>
    <property type="evidence" value="ECO:0007669"/>
    <property type="project" value="UniProtKB-KW"/>
</dbReference>
<keyword evidence="3" id="KW-0804">Transcription</keyword>
<name>A0A919E1I7_9ACTN</name>
<dbReference type="PANTHER" id="PTHR33164:SF99">
    <property type="entry name" value="MARR FAMILY REGULATORY PROTEIN"/>
    <property type="match status" value="1"/>
</dbReference>
<accession>A0A919E1I7</accession>
<dbReference type="SMART" id="SM00347">
    <property type="entry name" value="HTH_MARR"/>
    <property type="match status" value="1"/>
</dbReference>
<dbReference type="InterPro" id="IPR000835">
    <property type="entry name" value="HTH_MarR-typ"/>
</dbReference>
<dbReference type="InterPro" id="IPR036388">
    <property type="entry name" value="WH-like_DNA-bd_sf"/>
</dbReference>
<dbReference type="GO" id="GO:0003700">
    <property type="term" value="F:DNA-binding transcription factor activity"/>
    <property type="evidence" value="ECO:0007669"/>
    <property type="project" value="InterPro"/>
</dbReference>
<dbReference type="Pfam" id="PF12802">
    <property type="entry name" value="MarR_2"/>
    <property type="match status" value="1"/>
</dbReference>
<dbReference type="AlphaFoldDB" id="A0A919E1I7"/>
<dbReference type="PROSITE" id="PS50995">
    <property type="entry name" value="HTH_MARR_2"/>
    <property type="match status" value="1"/>
</dbReference>
<dbReference type="SUPFAM" id="SSF46785">
    <property type="entry name" value="Winged helix' DNA-binding domain"/>
    <property type="match status" value="1"/>
</dbReference>
<dbReference type="InterPro" id="IPR036390">
    <property type="entry name" value="WH_DNA-bd_sf"/>
</dbReference>
<reference evidence="5" key="1">
    <citation type="journal article" date="2014" name="Int. J. Syst. Evol. Microbiol.">
        <title>Complete genome sequence of Corynebacterium casei LMG S-19264T (=DSM 44701T), isolated from a smear-ripened cheese.</title>
        <authorList>
            <consortium name="US DOE Joint Genome Institute (JGI-PGF)"/>
            <person name="Walter F."/>
            <person name="Albersmeier A."/>
            <person name="Kalinowski J."/>
            <person name="Ruckert C."/>
        </authorList>
    </citation>
    <scope>NUCLEOTIDE SEQUENCE</scope>
    <source>
        <strain evidence="5">JCM 3302</strain>
    </source>
</reference>
<keyword evidence="2" id="KW-0238">DNA-binding</keyword>
<dbReference type="EMBL" id="BNBC01000058">
    <property type="protein sequence ID" value="GHF10362.1"/>
    <property type="molecule type" value="Genomic_DNA"/>
</dbReference>
<dbReference type="PANTHER" id="PTHR33164">
    <property type="entry name" value="TRANSCRIPTIONAL REGULATOR, MARR FAMILY"/>
    <property type="match status" value="1"/>
</dbReference>
<gene>
    <name evidence="5" type="ORF">GCM10014715_77580</name>
</gene>
<dbReference type="InterPro" id="IPR023187">
    <property type="entry name" value="Tscrpt_reg_MarR-type_CS"/>
</dbReference>
<sequence length="152" mass="16773">MTDDATDATPEALASRLGYLLKHVHLRWVEASARALTPFGVDGRELAVLAVLAADRSLSQMEAAARLAVDRTTMVGLVDTLEEKGFVERRRSSRDRRKNIVELTPAGRDRLREAERAREEAERRFLAPLSPSGADQLLRALRTLAAAPRSAD</sequence>
<dbReference type="PROSITE" id="PS01117">
    <property type="entry name" value="HTH_MARR_1"/>
    <property type="match status" value="1"/>
</dbReference>
<keyword evidence="1" id="KW-0805">Transcription regulation</keyword>
<dbReference type="GO" id="GO:0006950">
    <property type="term" value="P:response to stress"/>
    <property type="evidence" value="ECO:0007669"/>
    <property type="project" value="TreeGrafter"/>
</dbReference>
<feature type="domain" description="HTH marR-type" evidence="4">
    <location>
        <begin position="14"/>
        <end position="146"/>
    </location>
</feature>
<protein>
    <submittedName>
        <fullName evidence="5">MarR family transcriptional regulator</fullName>
    </submittedName>
</protein>